<organism evidence="2 3">
    <name type="scientific">Collichthys lucidus</name>
    <name type="common">Big head croaker</name>
    <name type="synonym">Sciaena lucida</name>
    <dbReference type="NCBI Taxonomy" id="240159"/>
    <lineage>
        <taxon>Eukaryota</taxon>
        <taxon>Metazoa</taxon>
        <taxon>Chordata</taxon>
        <taxon>Craniata</taxon>
        <taxon>Vertebrata</taxon>
        <taxon>Euteleostomi</taxon>
        <taxon>Actinopterygii</taxon>
        <taxon>Neopterygii</taxon>
        <taxon>Teleostei</taxon>
        <taxon>Neoteleostei</taxon>
        <taxon>Acanthomorphata</taxon>
        <taxon>Eupercaria</taxon>
        <taxon>Sciaenidae</taxon>
        <taxon>Collichthys</taxon>
    </lineage>
</organism>
<proteinExistence type="predicted"/>
<accession>A0A4U5TW85</accession>
<gene>
    <name evidence="2" type="ORF">D9C73_028482</name>
</gene>
<evidence type="ECO:0000313" key="2">
    <source>
        <dbReference type="EMBL" id="TKS65619.1"/>
    </source>
</evidence>
<feature type="compositionally biased region" description="Basic and acidic residues" evidence="1">
    <location>
        <begin position="478"/>
        <end position="491"/>
    </location>
</feature>
<feature type="compositionally biased region" description="Basic and acidic residues" evidence="1">
    <location>
        <begin position="2551"/>
        <end position="2560"/>
    </location>
</feature>
<dbReference type="Proteomes" id="UP000298787">
    <property type="component" value="Unassembled WGS sequence"/>
</dbReference>
<dbReference type="GO" id="GO:0004519">
    <property type="term" value="F:endonuclease activity"/>
    <property type="evidence" value="ECO:0007669"/>
    <property type="project" value="UniProtKB-KW"/>
</dbReference>
<dbReference type="EMBL" id="ML240923">
    <property type="protein sequence ID" value="TKS65619.1"/>
    <property type="molecule type" value="Genomic_DNA"/>
</dbReference>
<reference evidence="2 3" key="1">
    <citation type="submission" date="2019-01" db="EMBL/GenBank/DDBJ databases">
        <title>Genome Assembly of Collichthys lucidus.</title>
        <authorList>
            <person name="Cai M."/>
            <person name="Xiao S."/>
        </authorList>
    </citation>
    <scope>NUCLEOTIDE SEQUENCE [LARGE SCALE GENOMIC DNA]</scope>
    <source>
        <strain evidence="2">JT15FE1705JMU</strain>
        <tissue evidence="2">Muscle</tissue>
    </source>
</reference>
<keyword evidence="2" id="KW-0378">Hydrolase</keyword>
<feature type="compositionally biased region" description="Acidic residues" evidence="1">
    <location>
        <begin position="1663"/>
        <end position="1723"/>
    </location>
</feature>
<feature type="compositionally biased region" description="Acidic residues" evidence="1">
    <location>
        <begin position="492"/>
        <end position="546"/>
    </location>
</feature>
<keyword evidence="2" id="KW-0540">Nuclease</keyword>
<sequence>MVTRFTRRCRALYPEKLERSPFPRHRSGYPTRSTLGPLGESALRTVVVEGTFAMVDSKDVWCDLRISQTRVSQGNCSAGEARSHFSDTLSVFADAAFRIRGGGGGGGGLGCIEGEPRAKLSLVICRRSGSRDSSAGCVLTGNVLHQSKSVTIRGLKVNQATFIRQMGLRCTNLVASWKDRFCLIFDEAAARRRVKGLDLRAWTLSSPRLTLRKSAAVLPGERAATYQTAALYHRETGDDVDGECWHNKQAERVAQLKDSESAAPNAYLTEWFPCGHSLLRVERGLPGVPQVLASYNLSPDAEEDGADANGRCKERKNGAGDVPTLHVLRSSKYHKVLASGFRSSGHLFNQSVCLLPQTMDIVAPRTLRFPGCVAIMYAFDIFMQLSVKDSRRASSPVQISFTSMLSLREAQALLLAYMCLTESFVASEDSCFRFVVGSHSALAELRKFVSANPKACSGLAGLRLSGKEEVMWEELEDEILHTGEEPTRAVCEESEEEEEEEEEEDDESEEDESEEDESEEDTDDDEEEESEGKDTDDEESEEDASPEESVREAVDYEEGQSQKADEEESASCGRDRDPEHDTDDEDRVIANISRVNRSVAHIGQTTGHLVRFGRGRGCHSRSFKFIMIGIRTLGLVNLRILRACGVFHSKHGRSRAVLKIPNTSGVLPEPRWSGEPTLLTDDLCVIVPDKGGPGALPAWLLDRGDCFFQLNYSPGCTGASGELAALSAEGTAALIEMSGIERAVRSESARGYEEPKLSRLYKASRRKQRCLFDVEVDNPAILDPRCKGPLYKRSRLGSPQMKKPRESSGTLFTIGDGEFFPRIEVAREDDLDESEEDMLSYPLAQYNLNLTIKSSPHRYSMFRADRPSGECGSVYEACLDEAVLLGHCARVFVTRGAQKNFDVSACLTWFYRAVHPCVPDMNVGDVMLDYEFALHGRGEHSPVYALLSHLAESCRVNSFPAHKLITLTRHRGASAWTRGADAPFHSQRLRVNTIGAFLCAQDHRLAPMLSRCCDPTPLHPSELWGGCELLPRGDEEELFLRAYSKTLGPVFEFEKVDRFPSKVATSVGDWTLMRLAHRSSGVSRYPGTAVVDGYTIAFASESPLFYLRGRGPLVQKLESVAVVVESGSLYRTNVLKEEDPEWPLPDPIDARERVKCKNKSTVINGMFMRPGGRDPLEGHEGTERSWNKLTALLWTFKKAPGQSYRDRDWETEYPVSESLTRIGPHLSSNCGAVTVKWLCDAPPVSLSFGPQSSRMSDRGGVTLGCMEIDSRMARIRDPDMWRGFDVLCSRLLVCPSEKVWTRGVCKVTNKGLCTFGREALVPIANLIVIVEPGEWYASPRHDIGDRDATATVLKGKQEEEAEEKDPIVHREVCSASEFIAALACRMLSGKVHEELEIKCLRRGVYNYLQRALTWFAGATGPFRSRTVTVFTPEADSATEPWTHTLPPDLDVLKTSSTRYLVSCEKACGNPRTLKLSVMRGEPGVHAVIKTPIDGTTKGDDGDCEEVHVHCDRSLREFCKLHRLPRGIRGPETWKRPLPWSKKDPGSFCSKMSELKYRWESGRIDLEEALARDTGGCRRFWGRDEQLLDWKRCSDGKLIPRRARFWCLIDSKESLARQREAQVSGHHKNIREMCNGHDDHTDDNRERDSLDKEMCKCGPHVQGGEEEEEEEEEKDEEEEEKDEEEKDEEEDEDDDKEEDDDDDDEDEEEDDDKEEEEEEEEEEERPGGNLKFVTVSCEWGERGVKCFMLLNSFLEIEFVPDPPAKEGHVFFEPVHNKDYKNRVSLDNEGRLVKYYKPHNFSLLMYDVYTVLLYGCGLTPVFEHGSSDAAGDRVLRLVVGTLAVADRLSPDVHPKHSKIVIVVREGREQTVKVARELSRCIVAATARRKRAGALEYTFKELPSNLEREVSRCPSWTAESEESAAAAGAHYALPEKFIGETGISAFAQLTTLWPSVSKRSDVKHPACSQDPRWIGVMVCLAEWEGRKQISDTVALGALEALLRARVLGVVDPQLRNFVDTFEEPKRSSTTPREPCNQQVNEFTVWLTVRGVENEETIAGRLNQPLTFSEAAAAYMELSRDFITCSHQESLNTLDGLRDFFSLMLRYPVVPQLAMDTKECPECYFEAEITVDTWKEVRRKISCYHFTLKHEQSLAFGQTSALADSQDACNFHADDRNDGEMVRAGPCGDVFLSDTTKDDHGESVKPIKFLEQLDSLKRRDEITKQKTLGKEIHHQLKSHSRTLQELEAPRYLSVYPLRCLYQYYGSLNRSRERARLLSERYPGLEGDRSRAQLKVEELRMSLRSTASTGTNDKLLSYVCMAMIGPVRRYQRRYNFVAERVVLFKHLIASGFPIETASSLVKSIAASKRVSMIAVPLDKGVELQLQKTAQPTTYNRKVASLIWLFSHITAYCTLRQLRHDYVRMGDSPEDMASDGIYVFDGNHVGFRLSQAPILSDKRDFVDRVIRAGPEESYDALVQFGYAPITGVVNLQWKREALEKYNAERLKHSSATFEKLLKEYTEKRQSDQKAHSKQKPRSKGSIEWKVPICMQKKKDKKNGVNKERKQ</sequence>
<dbReference type="PANTHER" id="PTHR48147:SF3">
    <property type="entry name" value="MYELIN TRANSCRIPTION FACTOR 1-LIKE PROTEIN"/>
    <property type="match status" value="1"/>
</dbReference>
<evidence type="ECO:0000256" key="1">
    <source>
        <dbReference type="SAM" id="MobiDB-lite"/>
    </source>
</evidence>
<feature type="compositionally biased region" description="Basic and acidic residues" evidence="1">
    <location>
        <begin position="1629"/>
        <end position="1654"/>
    </location>
</feature>
<name>A0A4U5TW85_COLLU</name>
<evidence type="ECO:0000313" key="3">
    <source>
        <dbReference type="Proteomes" id="UP000298787"/>
    </source>
</evidence>
<dbReference type="STRING" id="240159.A0A4U5TW85"/>
<protein>
    <submittedName>
        <fullName evidence="2">Flap endonuclease 1</fullName>
    </submittedName>
</protein>
<feature type="region of interest" description="Disordered" evidence="1">
    <location>
        <begin position="478"/>
        <end position="586"/>
    </location>
</feature>
<feature type="region of interest" description="Disordered" evidence="1">
    <location>
        <begin position="2516"/>
        <end position="2560"/>
    </location>
</feature>
<feature type="region of interest" description="Disordered" evidence="1">
    <location>
        <begin position="1618"/>
        <end position="1728"/>
    </location>
</feature>
<keyword evidence="3" id="KW-1185">Reference proteome</keyword>
<dbReference type="PANTHER" id="PTHR48147">
    <property type="entry name" value="PROTEIN CBG23787"/>
    <property type="match status" value="1"/>
</dbReference>
<keyword evidence="2" id="KW-0255">Endonuclease</keyword>